<feature type="transmembrane region" description="Helical" evidence="2">
    <location>
        <begin position="52"/>
        <end position="74"/>
    </location>
</feature>
<evidence type="ECO:0000256" key="1">
    <source>
        <dbReference type="SAM" id="MobiDB-lite"/>
    </source>
</evidence>
<protein>
    <submittedName>
        <fullName evidence="3">Uncharacterized protein</fullName>
    </submittedName>
</protein>
<evidence type="ECO:0000313" key="4">
    <source>
        <dbReference type="Proteomes" id="UP000256845"/>
    </source>
</evidence>
<evidence type="ECO:0000256" key="2">
    <source>
        <dbReference type="SAM" id="Phobius"/>
    </source>
</evidence>
<feature type="compositionally biased region" description="Polar residues" evidence="1">
    <location>
        <begin position="1"/>
        <end position="11"/>
    </location>
</feature>
<keyword evidence="4" id="KW-1185">Reference proteome</keyword>
<keyword evidence="2" id="KW-1133">Transmembrane helix</keyword>
<keyword evidence="2" id="KW-0472">Membrane</keyword>
<accession>A0A3D9HFQ5</accession>
<reference evidence="3 4" key="1">
    <citation type="submission" date="2018-07" db="EMBL/GenBank/DDBJ databases">
        <title>Genomic Encyclopedia of Type Strains, Phase III (KMG-III): the genomes of soil and plant-associated and newly described type strains.</title>
        <authorList>
            <person name="Whitman W."/>
        </authorList>
    </citation>
    <scope>NUCLEOTIDE SEQUENCE [LARGE SCALE GENOMIC DNA]</scope>
    <source>
        <strain evidence="3 4">CECT 8488</strain>
    </source>
</reference>
<proteinExistence type="predicted"/>
<name>A0A3D9HFQ5_9PROT</name>
<comment type="caution">
    <text evidence="3">The sequence shown here is derived from an EMBL/GenBank/DDBJ whole genome shotgun (WGS) entry which is preliminary data.</text>
</comment>
<evidence type="ECO:0000313" key="3">
    <source>
        <dbReference type="EMBL" id="RED48081.1"/>
    </source>
</evidence>
<feature type="region of interest" description="Disordered" evidence="1">
    <location>
        <begin position="1"/>
        <end position="42"/>
    </location>
</feature>
<dbReference type="AlphaFoldDB" id="A0A3D9HFQ5"/>
<organism evidence="3 4">
    <name type="scientific">Aestuariispira insulae</name>
    <dbReference type="NCBI Taxonomy" id="1461337"/>
    <lineage>
        <taxon>Bacteria</taxon>
        <taxon>Pseudomonadati</taxon>
        <taxon>Pseudomonadota</taxon>
        <taxon>Alphaproteobacteria</taxon>
        <taxon>Rhodospirillales</taxon>
        <taxon>Kiloniellaceae</taxon>
        <taxon>Aestuariispira</taxon>
    </lineage>
</organism>
<dbReference type="EMBL" id="QRDW01000008">
    <property type="protein sequence ID" value="RED48081.1"/>
    <property type="molecule type" value="Genomic_DNA"/>
</dbReference>
<dbReference type="Proteomes" id="UP000256845">
    <property type="component" value="Unassembled WGS sequence"/>
</dbReference>
<keyword evidence="2" id="KW-0812">Transmembrane</keyword>
<gene>
    <name evidence="3" type="ORF">DFP90_10899</name>
</gene>
<sequence length="77" mass="8749">MSFSHWSSYDSDYSPFQPLSRQPATDRPRCRQKPCPNEPIRPETLLRPMQGLILALAAGLGLWATVLALMIWAFKAF</sequence>